<comment type="subcellular location">
    <subcellularLocation>
        <location evidence="1 7 9">Cytoplasm</location>
    </subcellularLocation>
</comment>
<dbReference type="PROSITE" id="PS01127">
    <property type="entry name" value="EF_TS_2"/>
    <property type="match status" value="1"/>
</dbReference>
<dbReference type="NCBIfam" id="TIGR00116">
    <property type="entry name" value="tsf"/>
    <property type="match status" value="1"/>
</dbReference>
<dbReference type="FunFam" id="3.30.479.20:FF:000001">
    <property type="entry name" value="Elongation factor Ts"/>
    <property type="match status" value="1"/>
</dbReference>
<dbReference type="GO" id="GO:0005737">
    <property type="term" value="C:cytoplasm"/>
    <property type="evidence" value="ECO:0007669"/>
    <property type="project" value="UniProtKB-SubCell"/>
</dbReference>
<proteinExistence type="inferred from homology"/>
<dbReference type="InterPro" id="IPR001816">
    <property type="entry name" value="Transl_elong_EFTs/EF1B"/>
</dbReference>
<evidence type="ECO:0000256" key="4">
    <source>
        <dbReference type="ARBA" id="ARBA00022490"/>
    </source>
</evidence>
<dbReference type="AlphaFoldDB" id="A0A4R4A5P2"/>
<dbReference type="PANTHER" id="PTHR11741:SF0">
    <property type="entry name" value="ELONGATION FACTOR TS, MITOCHONDRIAL"/>
    <property type="match status" value="1"/>
</dbReference>
<comment type="caution">
    <text evidence="11">The sequence shown here is derived from an EMBL/GenBank/DDBJ whole genome shotgun (WGS) entry which is preliminary data.</text>
</comment>
<sequence>MAITAALVKELRERTGAGMMECKKALVESNGDIEAAIEAMRKSGQAKAAKKSGRTAAEGVVMVAIAEDGKRGVQLEVNCETDFVAKDSNFEAFAEAAVATALNSDAADIEALAALPLAGDAETTVEGARAALVAKIGENIQLRRLVRFDDVEGALYSYSHGARIGVVVELVGGDATLGRDIAMHVAASKPLCVSAEQVPAETLEKEREIFKAQALESGKPEAIVEKIIEGRVRKYLEEITLLGQAFVKDPDQSVEKLLKQAGAQVRRFSRVEVGEGIEKKTENFAEEVMAQVRGS</sequence>
<evidence type="ECO:0000256" key="2">
    <source>
        <dbReference type="ARBA" id="ARBA00005532"/>
    </source>
</evidence>
<dbReference type="EMBL" id="SMDC01000013">
    <property type="protein sequence ID" value="TCW34081.1"/>
    <property type="molecule type" value="Genomic_DNA"/>
</dbReference>
<dbReference type="GO" id="GO:0003746">
    <property type="term" value="F:translation elongation factor activity"/>
    <property type="evidence" value="ECO:0007669"/>
    <property type="project" value="UniProtKB-UniRule"/>
</dbReference>
<dbReference type="InterPro" id="IPR009060">
    <property type="entry name" value="UBA-like_sf"/>
</dbReference>
<dbReference type="SUPFAM" id="SSF54713">
    <property type="entry name" value="Elongation factor Ts (EF-Ts), dimerisation domain"/>
    <property type="match status" value="2"/>
</dbReference>
<organism evidence="11 12">
    <name type="scientific">Marichromatium gracile</name>
    <name type="common">Chromatium gracile</name>
    <dbReference type="NCBI Taxonomy" id="1048"/>
    <lineage>
        <taxon>Bacteria</taxon>
        <taxon>Pseudomonadati</taxon>
        <taxon>Pseudomonadota</taxon>
        <taxon>Gammaproteobacteria</taxon>
        <taxon>Chromatiales</taxon>
        <taxon>Chromatiaceae</taxon>
        <taxon>Marichromatium</taxon>
    </lineage>
</organism>
<evidence type="ECO:0000256" key="8">
    <source>
        <dbReference type="RuleBase" id="RU000642"/>
    </source>
</evidence>
<evidence type="ECO:0000259" key="10">
    <source>
        <dbReference type="Pfam" id="PF00889"/>
    </source>
</evidence>
<evidence type="ECO:0000256" key="1">
    <source>
        <dbReference type="ARBA" id="ARBA00004496"/>
    </source>
</evidence>
<gene>
    <name evidence="7" type="primary">tsf</name>
    <name evidence="11" type="ORF">EDC29_11366</name>
</gene>
<dbReference type="Gene3D" id="1.10.8.10">
    <property type="entry name" value="DNA helicase RuvA subunit, C-terminal domain"/>
    <property type="match status" value="1"/>
</dbReference>
<dbReference type="FunFam" id="1.10.286.20:FF:000001">
    <property type="entry name" value="Elongation factor Ts"/>
    <property type="match status" value="1"/>
</dbReference>
<evidence type="ECO:0000256" key="5">
    <source>
        <dbReference type="ARBA" id="ARBA00022768"/>
    </source>
</evidence>
<dbReference type="PROSITE" id="PS01126">
    <property type="entry name" value="EF_TS_1"/>
    <property type="match status" value="1"/>
</dbReference>
<dbReference type="InterPro" id="IPR018101">
    <property type="entry name" value="Transl_elong_Ts_CS"/>
</dbReference>
<keyword evidence="6 7" id="KW-0648">Protein biosynthesis</keyword>
<dbReference type="HAMAP" id="MF_00050">
    <property type="entry name" value="EF_Ts"/>
    <property type="match status" value="1"/>
</dbReference>
<evidence type="ECO:0000256" key="7">
    <source>
        <dbReference type="HAMAP-Rule" id="MF_00050"/>
    </source>
</evidence>
<protein>
    <recommendedName>
        <fullName evidence="3 7">Elongation factor Ts</fullName>
        <shortName evidence="7">EF-Ts</shortName>
    </recommendedName>
</protein>
<dbReference type="CDD" id="cd14275">
    <property type="entry name" value="UBA_EF-Ts"/>
    <property type="match status" value="1"/>
</dbReference>
<comment type="function">
    <text evidence="7 8">Associates with the EF-Tu.GDP complex and induces the exchange of GDP to GTP. It remains bound to the aminoacyl-tRNA.EF-Tu.GTP complex up to the GTP hydrolysis stage on the ribosome.</text>
</comment>
<feature type="domain" description="Translation elongation factor EFTs/EF1B dimerisation" evidence="10">
    <location>
        <begin position="73"/>
        <end position="275"/>
    </location>
</feature>
<keyword evidence="4 7" id="KW-0963">Cytoplasm</keyword>
<accession>A0A4R4A5P2</accession>
<keyword evidence="5 7" id="KW-0251">Elongation factor</keyword>
<dbReference type="PANTHER" id="PTHR11741">
    <property type="entry name" value="ELONGATION FACTOR TS"/>
    <property type="match status" value="1"/>
</dbReference>
<dbReference type="SUPFAM" id="SSF46934">
    <property type="entry name" value="UBA-like"/>
    <property type="match status" value="1"/>
</dbReference>
<evidence type="ECO:0000313" key="11">
    <source>
        <dbReference type="EMBL" id="TCW34081.1"/>
    </source>
</evidence>
<dbReference type="Gene3D" id="1.10.286.20">
    <property type="match status" value="1"/>
</dbReference>
<evidence type="ECO:0000256" key="9">
    <source>
        <dbReference type="RuleBase" id="RU000643"/>
    </source>
</evidence>
<feature type="region of interest" description="Involved in Mg(2+) ion dislocation from EF-Tu" evidence="7">
    <location>
        <begin position="81"/>
        <end position="84"/>
    </location>
</feature>
<evidence type="ECO:0000313" key="12">
    <source>
        <dbReference type="Proteomes" id="UP000295247"/>
    </source>
</evidence>
<dbReference type="Proteomes" id="UP000295247">
    <property type="component" value="Unassembled WGS sequence"/>
</dbReference>
<evidence type="ECO:0000256" key="6">
    <source>
        <dbReference type="ARBA" id="ARBA00022917"/>
    </source>
</evidence>
<dbReference type="InterPro" id="IPR014039">
    <property type="entry name" value="Transl_elong_EFTs/EF1B_dimer"/>
</dbReference>
<comment type="similarity">
    <text evidence="2 7 8">Belongs to the EF-Ts family.</text>
</comment>
<dbReference type="Gene3D" id="3.30.479.20">
    <property type="entry name" value="Elongation factor Ts, dimerisation domain"/>
    <property type="match status" value="2"/>
</dbReference>
<dbReference type="RefSeq" id="WP_132230541.1">
    <property type="nucleotide sequence ID" value="NZ_NRRH01000054.1"/>
</dbReference>
<dbReference type="Pfam" id="PF00889">
    <property type="entry name" value="EF_TS"/>
    <property type="match status" value="1"/>
</dbReference>
<reference evidence="11 12" key="1">
    <citation type="submission" date="2019-03" db="EMBL/GenBank/DDBJ databases">
        <title>Genomic Encyclopedia of Type Strains, Phase IV (KMG-IV): sequencing the most valuable type-strain genomes for metagenomic binning, comparative biology and taxonomic classification.</title>
        <authorList>
            <person name="Goeker M."/>
        </authorList>
    </citation>
    <scope>NUCLEOTIDE SEQUENCE [LARGE SCALE GENOMIC DNA]</scope>
    <source>
        <strain evidence="11 12">DSM 203</strain>
    </source>
</reference>
<name>A0A4R4A5P2_MARGR</name>
<evidence type="ECO:0000256" key="3">
    <source>
        <dbReference type="ARBA" id="ARBA00016956"/>
    </source>
</evidence>
<dbReference type="FunFam" id="1.10.8.10:FF:000001">
    <property type="entry name" value="Elongation factor Ts"/>
    <property type="match status" value="1"/>
</dbReference>
<dbReference type="InterPro" id="IPR036402">
    <property type="entry name" value="EF-Ts_dimer_sf"/>
</dbReference>